<evidence type="ECO:0000256" key="9">
    <source>
        <dbReference type="SAM" id="MobiDB-lite"/>
    </source>
</evidence>
<dbReference type="SUPFAM" id="SSF143081">
    <property type="entry name" value="BB1717-like"/>
    <property type="match status" value="1"/>
</dbReference>
<evidence type="ECO:0000256" key="6">
    <source>
        <dbReference type="ARBA" id="ARBA00023125"/>
    </source>
</evidence>
<dbReference type="GO" id="GO:0008233">
    <property type="term" value="F:peptidase activity"/>
    <property type="evidence" value="ECO:0007669"/>
    <property type="project" value="UniProtKB-KW"/>
</dbReference>
<gene>
    <name evidence="10" type="ORF">OHM77_01225</name>
</gene>
<evidence type="ECO:0000256" key="5">
    <source>
        <dbReference type="ARBA" id="ARBA00023124"/>
    </source>
</evidence>
<evidence type="ECO:0000313" key="10">
    <source>
        <dbReference type="EMBL" id="WIM05945.1"/>
    </source>
</evidence>
<accession>A0AA49FLU5</accession>
<keyword evidence="4 8" id="KW-0378">Hydrolase</keyword>
<keyword evidence="6" id="KW-0238">DNA-binding</keyword>
<dbReference type="GO" id="GO:0016829">
    <property type="term" value="F:lyase activity"/>
    <property type="evidence" value="ECO:0007669"/>
    <property type="project" value="UniProtKB-KW"/>
</dbReference>
<protein>
    <recommendedName>
        <fullName evidence="8">Abasic site processing protein</fullName>
        <ecNumber evidence="8">3.4.-.-</ecNumber>
    </recommendedName>
</protein>
<comment type="similarity">
    <text evidence="1 8">Belongs to the SOS response-associated peptidase family.</text>
</comment>
<feature type="region of interest" description="Disordered" evidence="9">
    <location>
        <begin position="205"/>
        <end position="229"/>
    </location>
</feature>
<dbReference type="Pfam" id="PF02586">
    <property type="entry name" value="SRAP"/>
    <property type="match status" value="1"/>
</dbReference>
<evidence type="ECO:0000256" key="7">
    <source>
        <dbReference type="ARBA" id="ARBA00023239"/>
    </source>
</evidence>
<dbReference type="PANTHER" id="PTHR13604">
    <property type="entry name" value="DC12-RELATED"/>
    <property type="match status" value="1"/>
</dbReference>
<dbReference type="EMBL" id="CP107246">
    <property type="protein sequence ID" value="WIM05945.1"/>
    <property type="molecule type" value="Genomic_DNA"/>
</dbReference>
<organism evidence="10">
    <name type="scientific">Candidatus Nitricoxidivorans perseverans</name>
    <dbReference type="NCBI Taxonomy" id="2975601"/>
    <lineage>
        <taxon>Bacteria</taxon>
        <taxon>Pseudomonadati</taxon>
        <taxon>Pseudomonadota</taxon>
        <taxon>Betaproteobacteria</taxon>
        <taxon>Nitrosomonadales</taxon>
        <taxon>Sterolibacteriaceae</taxon>
        <taxon>Candidatus Nitricoxidivorans</taxon>
    </lineage>
</organism>
<dbReference type="KEGG" id="npv:OHM77_01225"/>
<reference evidence="10" key="1">
    <citation type="journal article" date="2023" name="Nat. Microbiol.">
        <title>Enrichment and characterization of a nitric oxide-reducing microbial community in a continuous bioreactor.</title>
        <authorList>
            <person name="Garrido-Amador P."/>
            <person name="Stortenbeker N."/>
            <person name="Wessels H.J.C.T."/>
            <person name="Speth D.R."/>
            <person name="Garcia-Heredia I."/>
            <person name="Kartal B."/>
        </authorList>
    </citation>
    <scope>NUCLEOTIDE SEQUENCE</scope>
    <source>
        <strain evidence="10">MAG1</strain>
    </source>
</reference>
<dbReference type="InterPro" id="IPR036590">
    <property type="entry name" value="SRAP-like"/>
</dbReference>
<evidence type="ECO:0000256" key="3">
    <source>
        <dbReference type="ARBA" id="ARBA00022763"/>
    </source>
</evidence>
<evidence type="ECO:0000256" key="4">
    <source>
        <dbReference type="ARBA" id="ARBA00022801"/>
    </source>
</evidence>
<dbReference type="GO" id="GO:0106300">
    <property type="term" value="P:protein-DNA covalent cross-linking repair"/>
    <property type="evidence" value="ECO:0007669"/>
    <property type="project" value="InterPro"/>
</dbReference>
<evidence type="ECO:0000256" key="8">
    <source>
        <dbReference type="RuleBase" id="RU364100"/>
    </source>
</evidence>
<keyword evidence="2 8" id="KW-0645">Protease</keyword>
<dbReference type="PANTHER" id="PTHR13604:SF0">
    <property type="entry name" value="ABASIC SITE PROCESSING PROTEIN HMCES"/>
    <property type="match status" value="1"/>
</dbReference>
<name>A0AA49FLU5_9PROT</name>
<dbReference type="GO" id="GO:0003697">
    <property type="term" value="F:single-stranded DNA binding"/>
    <property type="evidence" value="ECO:0007669"/>
    <property type="project" value="InterPro"/>
</dbReference>
<evidence type="ECO:0000256" key="1">
    <source>
        <dbReference type="ARBA" id="ARBA00008136"/>
    </source>
</evidence>
<dbReference type="AlphaFoldDB" id="A0AA49FLU5"/>
<sequence>MCGRFVLKAPPAELITRFGLDECADYGARYNIPPGTDIPVIRHSPDGKRVLHLLRWGLVPHWAKDSTIGAKLNNARGESAAEKPSFRDAFKRRRCLVPASGFFEWKAEGKVKQPYYISPKDGKPLAMGGLWESWKMPDGNLLRTVCIVTVGPNAVMEPIHDRMPVIVPPDRWQDWLTGPVEAIQSLVAPCRAELLQAWPVSRRVSKTTDDDPGLIVPEGDKITHPSFPD</sequence>
<dbReference type="Proteomes" id="UP001234916">
    <property type="component" value="Chromosome"/>
</dbReference>
<keyword evidence="3" id="KW-0227">DNA damage</keyword>
<dbReference type="Gene3D" id="3.90.1680.10">
    <property type="entry name" value="SOS response associated peptidase-like"/>
    <property type="match status" value="1"/>
</dbReference>
<evidence type="ECO:0000256" key="2">
    <source>
        <dbReference type="ARBA" id="ARBA00022670"/>
    </source>
</evidence>
<dbReference type="EC" id="3.4.-.-" evidence="8"/>
<dbReference type="InterPro" id="IPR003738">
    <property type="entry name" value="SRAP"/>
</dbReference>
<dbReference type="GO" id="GO:0006508">
    <property type="term" value="P:proteolysis"/>
    <property type="evidence" value="ECO:0007669"/>
    <property type="project" value="UniProtKB-KW"/>
</dbReference>
<proteinExistence type="inferred from homology"/>
<keyword evidence="5" id="KW-0190">Covalent protein-DNA linkage</keyword>
<keyword evidence="7" id="KW-0456">Lyase</keyword>